<evidence type="ECO:0000256" key="3">
    <source>
        <dbReference type="ARBA" id="ARBA00022801"/>
    </source>
</evidence>
<accession>A0A060T9H5</accession>
<reference evidence="5" key="2">
    <citation type="submission" date="2014-06" db="EMBL/GenBank/DDBJ databases">
        <title>The complete genome of Blastobotrys (Arxula) adeninivorans LS3 - a yeast of biotechnological interest.</title>
        <authorList>
            <person name="Kunze G."/>
            <person name="Gaillardin C."/>
            <person name="Czernicka M."/>
            <person name="Durrens P."/>
            <person name="Martin T."/>
            <person name="Boer E."/>
            <person name="Gabaldon T."/>
            <person name="Cruz J."/>
            <person name="Talla E."/>
            <person name="Marck C."/>
            <person name="Goffeau A."/>
            <person name="Barbe V."/>
            <person name="Baret P."/>
            <person name="Baronian K."/>
            <person name="Beier S."/>
            <person name="Bleykasten C."/>
            <person name="Bode R."/>
            <person name="Casaregola S."/>
            <person name="Despons L."/>
            <person name="Fairhead C."/>
            <person name="Giersberg M."/>
            <person name="Gierski P."/>
            <person name="Hahnel U."/>
            <person name="Hartmann A."/>
            <person name="Jankowska D."/>
            <person name="Jubin C."/>
            <person name="Jung P."/>
            <person name="Lafontaine I."/>
            <person name="Leh-Louis V."/>
            <person name="Lemaire M."/>
            <person name="Marcet-Houben M."/>
            <person name="Mascher M."/>
            <person name="Morel G."/>
            <person name="Richard G.-F."/>
            <person name="Riechen J."/>
            <person name="Sacerdot C."/>
            <person name="Sarkar A."/>
            <person name="Savel G."/>
            <person name="Schacherer J."/>
            <person name="Sherman D."/>
            <person name="Straub M.-L."/>
            <person name="Stein N."/>
            <person name="Thierry A."/>
            <person name="Trautwein-Schult A."/>
            <person name="Westhof E."/>
            <person name="Worch S."/>
            <person name="Dujon B."/>
            <person name="Souciet J.-L."/>
            <person name="Wincker P."/>
            <person name="Scholz U."/>
            <person name="Neuveglise N."/>
        </authorList>
    </citation>
    <scope>NUCLEOTIDE SEQUENCE</scope>
    <source>
        <strain evidence="5">LS3</strain>
    </source>
</reference>
<protein>
    <recommendedName>
        <fullName evidence="2">alpha-galactosidase</fullName>
        <ecNumber evidence="2">3.2.1.22</ecNumber>
    </recommendedName>
</protein>
<dbReference type="InterPro" id="IPR038417">
    <property type="entry name" value="Alpga-gal_N_sf"/>
</dbReference>
<dbReference type="PANTHER" id="PTHR43053:SF3">
    <property type="entry name" value="ALPHA-GALACTOSIDASE C-RELATED"/>
    <property type="match status" value="1"/>
</dbReference>
<dbReference type="Pfam" id="PF02065">
    <property type="entry name" value="Melibiase"/>
    <property type="match status" value="1"/>
</dbReference>
<dbReference type="Gene3D" id="3.20.20.70">
    <property type="entry name" value="Aldolase class I"/>
    <property type="match status" value="1"/>
</dbReference>
<proteinExistence type="predicted"/>
<reference evidence="5" key="1">
    <citation type="submission" date="2014-02" db="EMBL/GenBank/DDBJ databases">
        <authorList>
            <person name="Genoscope - CEA"/>
        </authorList>
    </citation>
    <scope>NUCLEOTIDE SEQUENCE</scope>
    <source>
        <strain evidence="5">LS3</strain>
    </source>
</reference>
<dbReference type="EMBL" id="HG937694">
    <property type="protein sequence ID" value="CDP37730.1"/>
    <property type="molecule type" value="Genomic_DNA"/>
</dbReference>
<dbReference type="PANTHER" id="PTHR43053">
    <property type="entry name" value="GLYCOSIDASE FAMILY 31"/>
    <property type="match status" value="1"/>
</dbReference>
<dbReference type="InterPro" id="IPR050985">
    <property type="entry name" value="Alpha-glycosidase_related"/>
</dbReference>
<dbReference type="AlphaFoldDB" id="A0A060T9H5"/>
<dbReference type="CDD" id="cd14791">
    <property type="entry name" value="GH36"/>
    <property type="match status" value="1"/>
</dbReference>
<evidence type="ECO:0000313" key="5">
    <source>
        <dbReference type="EMBL" id="CDP37730.1"/>
    </source>
</evidence>
<keyword evidence="3" id="KW-0378">Hydrolase</keyword>
<dbReference type="InterPro" id="IPR013785">
    <property type="entry name" value="Aldolase_TIM"/>
</dbReference>
<gene>
    <name evidence="5" type="ORF">GNLVRS02_ARAD1D18128g</name>
</gene>
<name>A0A060T9H5_BLAAD</name>
<dbReference type="InterPro" id="IPR002252">
    <property type="entry name" value="Glyco_hydro_36"/>
</dbReference>
<dbReference type="GO" id="GO:0004557">
    <property type="term" value="F:alpha-galactosidase activity"/>
    <property type="evidence" value="ECO:0007669"/>
    <property type="project" value="UniProtKB-EC"/>
</dbReference>
<sequence>MTVEKRIEWNTPQLCVTLDVRDDKTVWIRSVRPTGSQLCTPADPNRDGALPLVEVRLAGEGGEIHSSKRLIGSYFSRRLKYNGHKESVDGDTHSLDVSVVNPEGDIHVTAHFTTYSTIPVLRSTVTIKNSSGKEIVLQNASSMVIGELTSGSENWWDDYNVHFAHSSWFREAQWQMRTLPEVGLDDFALKKFGYECTRACFAVSNTGTFSTNGHLPMGALTKKDGTRSWLWQIEHSGSWRWEIGDYFDGVYVLAGGPTEQENHWRKVLCPGNEFTSVPVAMVVSNDNLERSFQILNSYRRRIRRYHEDNDKLPIIFNDYMNCLMGDPTTEKVEALIKPAADSGAEYFCIDCGWYSNDNGWWDTVGEWEPSLVRFPGGLKPVLDNIRKAGMIPGLWLEPEVIGVNSPIASKLPDEAFFCRDGVRVLEQQRYQLDYRHPLVIERMDKIVDNLVNNFGVGYFKFDYNIDVTQGTDVNSDSPGDGMLEHRRAYMKWVNALFDRHPGLVIESCSSGAQRLDYDLLSVHPLQSSSDQQDPVKYAAISGSIPTALTPEQNAVWAYPQAEWSNELTAFTVVNSLLGRVHLSGRLDLLNKEQLSIVRDGMDVYKSIRANLKTGQPFWPLGIPKWSDEWVSVGIESNNVRYLAVWKRSDSQSVKLKITGKPVQKAKLLYPAKFASEVTVSGDVLDVKIATNEPSARLYELQ</sequence>
<dbReference type="InterPro" id="IPR017853">
    <property type="entry name" value="GH"/>
</dbReference>
<evidence type="ECO:0000256" key="2">
    <source>
        <dbReference type="ARBA" id="ARBA00012755"/>
    </source>
</evidence>
<evidence type="ECO:0000256" key="1">
    <source>
        <dbReference type="ARBA" id="ARBA00001255"/>
    </source>
</evidence>
<dbReference type="Gene3D" id="2.70.98.60">
    <property type="entry name" value="alpha-galactosidase from lactobacil brevis"/>
    <property type="match status" value="1"/>
</dbReference>
<evidence type="ECO:0000256" key="4">
    <source>
        <dbReference type="ARBA" id="ARBA00023295"/>
    </source>
</evidence>
<organism evidence="5">
    <name type="scientific">Blastobotrys adeninivorans</name>
    <name type="common">Yeast</name>
    <name type="synonym">Arxula adeninivorans</name>
    <dbReference type="NCBI Taxonomy" id="409370"/>
    <lineage>
        <taxon>Eukaryota</taxon>
        <taxon>Fungi</taxon>
        <taxon>Dikarya</taxon>
        <taxon>Ascomycota</taxon>
        <taxon>Saccharomycotina</taxon>
        <taxon>Dipodascomycetes</taxon>
        <taxon>Dipodascales</taxon>
        <taxon>Trichomonascaceae</taxon>
        <taxon>Blastobotrys</taxon>
    </lineage>
</organism>
<dbReference type="GO" id="GO:0016052">
    <property type="term" value="P:carbohydrate catabolic process"/>
    <property type="evidence" value="ECO:0007669"/>
    <property type="project" value="InterPro"/>
</dbReference>
<dbReference type="EC" id="3.2.1.22" evidence="2"/>
<comment type="catalytic activity">
    <reaction evidence="1">
        <text>Hydrolysis of terminal, non-reducing alpha-D-galactose residues in alpha-D-galactosides, including galactose oligosaccharides, galactomannans and galactolipids.</text>
        <dbReference type="EC" id="3.2.1.22"/>
    </reaction>
</comment>
<dbReference type="PhylomeDB" id="A0A060T9H5"/>
<keyword evidence="4" id="KW-0326">Glycosidase</keyword>
<dbReference type="SUPFAM" id="SSF51445">
    <property type="entry name" value="(Trans)glycosidases"/>
    <property type="match status" value="1"/>
</dbReference>